<dbReference type="PROSITE" id="PS50026">
    <property type="entry name" value="EGF_3"/>
    <property type="match status" value="3"/>
</dbReference>
<name>A0A7E4USD2_PANRE</name>
<keyword evidence="1 4" id="KW-0245">EGF-like domain</keyword>
<keyword evidence="2" id="KW-0677">Repeat</keyword>
<dbReference type="SUPFAM" id="SSF57196">
    <property type="entry name" value="EGF/Laminin"/>
    <property type="match status" value="2"/>
</dbReference>
<feature type="disulfide bond" evidence="4">
    <location>
        <begin position="607"/>
        <end position="616"/>
    </location>
</feature>
<dbReference type="CDD" id="cd00054">
    <property type="entry name" value="EGF_CA"/>
    <property type="match status" value="1"/>
</dbReference>
<keyword evidence="6" id="KW-0812">Transmembrane</keyword>
<dbReference type="SMART" id="SM00181">
    <property type="entry name" value="EGF"/>
    <property type="match status" value="10"/>
</dbReference>
<reference evidence="10" key="2">
    <citation type="submission" date="2020-10" db="UniProtKB">
        <authorList>
            <consortium name="WormBaseParasite"/>
        </authorList>
    </citation>
    <scope>IDENTIFICATION</scope>
</reference>
<dbReference type="PROSITE" id="PS00022">
    <property type="entry name" value="EGF_1"/>
    <property type="match status" value="6"/>
</dbReference>
<feature type="compositionally biased region" description="Low complexity" evidence="5">
    <location>
        <begin position="884"/>
        <end position="893"/>
    </location>
</feature>
<organism evidence="9 10">
    <name type="scientific">Panagrellus redivivus</name>
    <name type="common">Microworm</name>
    <dbReference type="NCBI Taxonomy" id="6233"/>
    <lineage>
        <taxon>Eukaryota</taxon>
        <taxon>Metazoa</taxon>
        <taxon>Ecdysozoa</taxon>
        <taxon>Nematoda</taxon>
        <taxon>Chromadorea</taxon>
        <taxon>Rhabditida</taxon>
        <taxon>Tylenchina</taxon>
        <taxon>Panagrolaimomorpha</taxon>
        <taxon>Panagrolaimoidea</taxon>
        <taxon>Panagrolaimidae</taxon>
        <taxon>Panagrellus</taxon>
    </lineage>
</organism>
<dbReference type="SMART" id="SM00179">
    <property type="entry name" value="EGF_CA"/>
    <property type="match status" value="2"/>
</dbReference>
<evidence type="ECO:0000256" key="5">
    <source>
        <dbReference type="SAM" id="MobiDB-lite"/>
    </source>
</evidence>
<evidence type="ECO:0000259" key="8">
    <source>
        <dbReference type="PROSITE" id="PS50026"/>
    </source>
</evidence>
<dbReference type="PROSITE" id="PS01186">
    <property type="entry name" value="EGF_2"/>
    <property type="match status" value="4"/>
</dbReference>
<reference evidence="9" key="1">
    <citation type="journal article" date="2013" name="Genetics">
        <title>The draft genome and transcriptome of Panagrellus redivivus are shaped by the harsh demands of a free-living lifestyle.</title>
        <authorList>
            <person name="Srinivasan J."/>
            <person name="Dillman A.R."/>
            <person name="Macchietto M.G."/>
            <person name="Heikkinen L."/>
            <person name="Lakso M."/>
            <person name="Fracchia K.M."/>
            <person name="Antoshechkin I."/>
            <person name="Mortazavi A."/>
            <person name="Wong G."/>
            <person name="Sternberg P.W."/>
        </authorList>
    </citation>
    <scope>NUCLEOTIDE SEQUENCE [LARGE SCALE GENOMIC DNA]</scope>
    <source>
        <strain evidence="9">MT8872</strain>
    </source>
</reference>
<feature type="domain" description="EGF-like" evidence="8">
    <location>
        <begin position="584"/>
        <end position="617"/>
    </location>
</feature>
<feature type="compositionally biased region" description="Polar residues" evidence="5">
    <location>
        <begin position="676"/>
        <end position="685"/>
    </location>
</feature>
<keyword evidence="6" id="KW-1133">Transmembrane helix</keyword>
<feature type="compositionally biased region" description="Basic and acidic residues" evidence="5">
    <location>
        <begin position="769"/>
        <end position="784"/>
    </location>
</feature>
<keyword evidence="3 4" id="KW-1015">Disulfide bond</keyword>
<evidence type="ECO:0000256" key="3">
    <source>
        <dbReference type="ARBA" id="ARBA00023157"/>
    </source>
</evidence>
<protein>
    <submittedName>
        <fullName evidence="10">EGF-like domain-containing protein</fullName>
    </submittedName>
</protein>
<dbReference type="GO" id="GO:0016020">
    <property type="term" value="C:membrane"/>
    <property type="evidence" value="ECO:0007669"/>
    <property type="project" value="UniProtKB-SubCell"/>
</dbReference>
<keyword evidence="6" id="KW-0472">Membrane</keyword>
<feature type="signal peptide" evidence="7">
    <location>
        <begin position="1"/>
        <end position="15"/>
    </location>
</feature>
<keyword evidence="9" id="KW-1185">Reference proteome</keyword>
<proteinExistence type="predicted"/>
<dbReference type="WBParaSite" id="Pan_g12275.t1">
    <property type="protein sequence ID" value="Pan_g12275.t1"/>
    <property type="gene ID" value="Pan_g12275"/>
</dbReference>
<dbReference type="PANTHER" id="PTHR24049">
    <property type="entry name" value="CRUMBS FAMILY MEMBER"/>
    <property type="match status" value="1"/>
</dbReference>
<evidence type="ECO:0000256" key="7">
    <source>
        <dbReference type="SAM" id="SignalP"/>
    </source>
</evidence>
<evidence type="ECO:0000256" key="2">
    <source>
        <dbReference type="ARBA" id="ARBA00022737"/>
    </source>
</evidence>
<feature type="domain" description="EGF-like" evidence="8">
    <location>
        <begin position="535"/>
        <end position="574"/>
    </location>
</feature>
<dbReference type="InterPro" id="IPR051022">
    <property type="entry name" value="Notch_Cell-Fate_Det"/>
</dbReference>
<dbReference type="Proteomes" id="UP000492821">
    <property type="component" value="Unassembled WGS sequence"/>
</dbReference>
<dbReference type="InterPro" id="IPR000742">
    <property type="entry name" value="EGF"/>
</dbReference>
<sequence>MHVLLFFLILPLVESIKYERSFKLKRGPKEPAGGGRLKPFLKKVAHLKNVPTLPPIPTIRPHRLLLNNENLKFDPCKVVNLCVNGGSCISDGNGDYFCNCPKDYYGKTCQFFADSTYCFRNKCANNATCYSVSEPQEVINPELAEFVKKNDSSLKFPDVTVTIRYQCWCQFGFYGPFCEFSEKLRHCASETCSGHGIVDITASGDTSKCQCHCEPFYSGPNCETVSPCRDFECTNQGVCKLKPDGTPFCECPARVFSPGVGPVLIYGEQCEMMEIADAITKDASKCIPCAANFMKWYNCLVDSTKIRFPNEDGNALLSFLLGDCANPEANCTQKLETANCMNGGSCTVALEDVPPVASKIGRYFLVPKCICRDGFEGSLCERKIPGPCDETPEEKEGGIKKCVHGTCAFNRNTGLRCLCQVGWQGTKCDQRDPCHPNPCGDSLCVTVPDGSTAPKHICVCNLNQDVDSGSLKCVTPHNKICFHPETGTSFCENGGHCYPCESDTDDISLCNDVEQKRGFRCICPPGFVPPFCTQHADACTEHRCLHGGRCVLGNNPKTDYSCECKHEFTGTFCEKPPGACAIEGVETCVRGKCEEDSGRKRGFRCDCDKGWKGFDCEVQEQSDWILWIDNHYYWTYPTAFAVTVLPIFAVLFHIRNKNKTISAVERGMRYKDPKTPASSVQQNVTADEAEKPPTISNEMAPDEFTAVSPGDAPLPIPPTPTQQKVSADNTQKAFKTNSADSNEGIEQTAVGDTLTIKEVAVTQSGESGDAEKKGKTVSKSEKQAKNVADTQSGESGEAEKLAKTPSGDSSKKKQKAASKTNSGDSTKKIQKVFSRSISGDTESRKPKKGIKAIGKASGTGTKTSSGDTSKDRKVSKKSGKIVAKKLGTSSDGTSGKKKSKLRNKK</sequence>
<accession>A0A7E4USD2</accession>
<dbReference type="Gene3D" id="2.10.25.10">
    <property type="entry name" value="Laminin"/>
    <property type="match status" value="5"/>
</dbReference>
<evidence type="ECO:0000256" key="6">
    <source>
        <dbReference type="SAM" id="Phobius"/>
    </source>
</evidence>
<dbReference type="AlphaFoldDB" id="A0A7E4USD2"/>
<feature type="compositionally biased region" description="Basic residues" evidence="5">
    <location>
        <begin position="895"/>
        <end position="905"/>
    </location>
</feature>
<evidence type="ECO:0000313" key="10">
    <source>
        <dbReference type="WBParaSite" id="Pan_g12275.t1"/>
    </source>
</evidence>
<dbReference type="GO" id="GO:0005509">
    <property type="term" value="F:calcium ion binding"/>
    <property type="evidence" value="ECO:0007669"/>
    <property type="project" value="InterPro"/>
</dbReference>
<evidence type="ECO:0000256" key="4">
    <source>
        <dbReference type="PROSITE-ProRule" id="PRU00076"/>
    </source>
</evidence>
<feature type="region of interest" description="Disordered" evidence="5">
    <location>
        <begin position="671"/>
        <end position="905"/>
    </location>
</feature>
<dbReference type="InterPro" id="IPR001881">
    <property type="entry name" value="EGF-like_Ca-bd_dom"/>
</dbReference>
<feature type="transmembrane region" description="Helical" evidence="6">
    <location>
        <begin position="632"/>
        <end position="652"/>
    </location>
</feature>
<comment type="caution">
    <text evidence="4">Lacks conserved residue(s) required for the propagation of feature annotation.</text>
</comment>
<feature type="chain" id="PRO_5029015486" evidence="7">
    <location>
        <begin position="16"/>
        <end position="905"/>
    </location>
</feature>
<feature type="disulfide bond" evidence="4">
    <location>
        <begin position="100"/>
        <end position="109"/>
    </location>
</feature>
<feature type="compositionally biased region" description="Low complexity" evidence="5">
    <location>
        <begin position="851"/>
        <end position="867"/>
    </location>
</feature>
<keyword evidence="7" id="KW-0732">Signal</keyword>
<feature type="compositionally biased region" description="Basic residues" evidence="5">
    <location>
        <begin position="873"/>
        <end position="883"/>
    </location>
</feature>
<evidence type="ECO:0000256" key="1">
    <source>
        <dbReference type="ARBA" id="ARBA00022536"/>
    </source>
</evidence>
<dbReference type="Pfam" id="PF00008">
    <property type="entry name" value="EGF"/>
    <property type="match status" value="1"/>
</dbReference>
<feature type="domain" description="EGF-like" evidence="8">
    <location>
        <begin position="72"/>
        <end position="110"/>
    </location>
</feature>
<evidence type="ECO:0000313" key="9">
    <source>
        <dbReference type="Proteomes" id="UP000492821"/>
    </source>
</evidence>
<feature type="compositionally biased region" description="Polar residues" evidence="5">
    <location>
        <begin position="721"/>
        <end position="745"/>
    </location>
</feature>
<feature type="disulfide bond" evidence="4">
    <location>
        <begin position="564"/>
        <end position="573"/>
    </location>
</feature>